<dbReference type="PANTHER" id="PTHR21089">
    <property type="entry name" value="SHIKIMATE DEHYDROGENASE"/>
    <property type="match status" value="1"/>
</dbReference>
<feature type="domain" description="Shikimate dehydrogenase substrate binding N-terminal" evidence="1">
    <location>
        <begin position="13"/>
        <end position="92"/>
    </location>
</feature>
<gene>
    <name evidence="2" type="ORF">FOXG_04621</name>
</gene>
<dbReference type="GO" id="GO:0004764">
    <property type="term" value="F:shikimate 3-dehydrogenase (NADP+) activity"/>
    <property type="evidence" value="ECO:0007669"/>
    <property type="project" value="InterPro"/>
</dbReference>
<dbReference type="VEuPathDB" id="FungiDB:FOXG_04621"/>
<protein>
    <recommendedName>
        <fullName evidence="1">Shikimate dehydrogenase substrate binding N-terminal domain-containing protein</fullName>
    </recommendedName>
</protein>
<dbReference type="Gene3D" id="3.40.50.720">
    <property type="entry name" value="NAD(P)-binding Rossmann-like Domain"/>
    <property type="match status" value="1"/>
</dbReference>
<sequence>MKPASDQRIIYFVGTNLGHAVTNQIHDIIAQDLSLNWRLQAIDSPSLQEFLGCMRGHQFGGAVITIPHKIAIMSHLDLVDDIGSLLGACNNVYRSSRGLLVGTNTDWIGVRDSLLQLVQQHSSIRVAEAVNDGANTPRRNMPAFVVGAGGAARAAVYTLHSELGASMIYIINRDDSEVESLVNDITKGYKRSSLVPPTIVHLRNLDEASCVEGAFYGVGTVPDFEPKTPEELTARDVLEKVLSKSQGVFLDMCYKPRVTRNIQLARQKDWTTGDGGQVVGWQLKAQWTLWAGRKTGEAIDLDRMIGTVHEIVETLP</sequence>
<dbReference type="Gene3D" id="3.40.50.10860">
    <property type="entry name" value="Leucine Dehydrogenase, chain A, domain 1"/>
    <property type="match status" value="1"/>
</dbReference>
<dbReference type="InterPro" id="IPR046346">
    <property type="entry name" value="Aminoacid_DH-like_N_sf"/>
</dbReference>
<accession>A0A0J9UPY5</accession>
<dbReference type="InterPro" id="IPR036291">
    <property type="entry name" value="NAD(P)-bd_dom_sf"/>
</dbReference>
<dbReference type="RefSeq" id="XP_018239400.1">
    <property type="nucleotide sequence ID" value="XM_018382649.1"/>
</dbReference>
<dbReference type="GO" id="GO:0019632">
    <property type="term" value="P:shikimate metabolic process"/>
    <property type="evidence" value="ECO:0007669"/>
    <property type="project" value="TreeGrafter"/>
</dbReference>
<dbReference type="SUPFAM" id="SSF53223">
    <property type="entry name" value="Aminoacid dehydrogenase-like, N-terminal domain"/>
    <property type="match status" value="1"/>
</dbReference>
<evidence type="ECO:0000313" key="2">
    <source>
        <dbReference type="EMBL" id="KNB01355.1"/>
    </source>
</evidence>
<dbReference type="Pfam" id="PF08501">
    <property type="entry name" value="Shikimate_dh_N"/>
    <property type="match status" value="1"/>
</dbReference>
<dbReference type="GeneID" id="28946654"/>
<evidence type="ECO:0000259" key="1">
    <source>
        <dbReference type="Pfam" id="PF08501"/>
    </source>
</evidence>
<name>A0A0J9UPY5_FUSO4</name>
<organism evidence="2 3">
    <name type="scientific">Fusarium oxysporum f. sp. lycopersici (strain 4287 / CBS 123668 / FGSC 9935 / NRRL 34936)</name>
    <name type="common">Fusarium vascular wilt of tomato</name>
    <dbReference type="NCBI Taxonomy" id="426428"/>
    <lineage>
        <taxon>Eukaryota</taxon>
        <taxon>Fungi</taxon>
        <taxon>Dikarya</taxon>
        <taxon>Ascomycota</taxon>
        <taxon>Pezizomycotina</taxon>
        <taxon>Sordariomycetes</taxon>
        <taxon>Hypocreomycetidae</taxon>
        <taxon>Hypocreales</taxon>
        <taxon>Nectriaceae</taxon>
        <taxon>Fusarium</taxon>
        <taxon>Fusarium oxysporum species complex</taxon>
    </lineage>
</organism>
<dbReference type="SUPFAM" id="SSF51735">
    <property type="entry name" value="NAD(P)-binding Rossmann-fold domains"/>
    <property type="match status" value="1"/>
</dbReference>
<dbReference type="AlphaFoldDB" id="A0A0J9UPY5"/>
<proteinExistence type="predicted"/>
<dbReference type="InterPro" id="IPR022893">
    <property type="entry name" value="Shikimate_DH_fam"/>
</dbReference>
<reference evidence="2" key="1">
    <citation type="submission" date="2007-04" db="EMBL/GenBank/DDBJ databases">
        <authorList>
            <consortium name="The Broad Institute Genome Sequencing Platform"/>
            <person name="Birren B."/>
            <person name="Lander E."/>
            <person name="Galagan J."/>
            <person name="Nusbaum C."/>
            <person name="Devon K."/>
            <person name="Ma L.-J."/>
            <person name="Jaffe D."/>
            <person name="Butler J."/>
            <person name="Alvarez P."/>
            <person name="Gnerre S."/>
            <person name="Grabherr M."/>
            <person name="Kleber M."/>
            <person name="Mauceli E."/>
            <person name="Brockman W."/>
            <person name="MacCallum I.A."/>
            <person name="Young S."/>
            <person name="LaButti K."/>
            <person name="DeCaprio D."/>
            <person name="Crawford M."/>
            <person name="Koehrsen M."/>
            <person name="Engels R."/>
            <person name="Montgomery P."/>
            <person name="Pearson M."/>
            <person name="Howarth C."/>
            <person name="Larson L."/>
            <person name="White J."/>
            <person name="O'Leary S."/>
            <person name="Kodira C."/>
            <person name="Zeng Q."/>
            <person name="Yandava C."/>
            <person name="Alvarado L."/>
            <person name="Kistler C."/>
            <person name="Shim W.-B."/>
            <person name="Kang S."/>
            <person name="Woloshuk C."/>
        </authorList>
    </citation>
    <scope>NUCLEOTIDE SEQUENCE</scope>
    <source>
        <strain evidence="2">4287</strain>
    </source>
</reference>
<dbReference type="KEGG" id="fox:FOXG_04621"/>
<dbReference type="EMBL" id="DS231699">
    <property type="protein sequence ID" value="KNB01355.1"/>
    <property type="molecule type" value="Genomic_DNA"/>
</dbReference>
<dbReference type="GO" id="GO:0009423">
    <property type="term" value="P:chorismate biosynthetic process"/>
    <property type="evidence" value="ECO:0007669"/>
    <property type="project" value="TreeGrafter"/>
</dbReference>
<dbReference type="OrthoDB" id="204377at2759"/>
<evidence type="ECO:0000313" key="3">
    <source>
        <dbReference type="Proteomes" id="UP000009097"/>
    </source>
</evidence>
<dbReference type="PANTHER" id="PTHR21089:SF26">
    <property type="entry name" value="AROM POLYPEPTIDE, PUTATIVE-RELATED"/>
    <property type="match status" value="1"/>
</dbReference>
<dbReference type="InterPro" id="IPR013708">
    <property type="entry name" value="Shikimate_DH-bd_N"/>
</dbReference>
<reference evidence="2" key="2">
    <citation type="journal article" date="2010" name="Nature">
        <title>Comparative genomics reveals mobile pathogenicity chromosomes in Fusarium.</title>
        <authorList>
            <person name="Ma L.J."/>
            <person name="van der Does H.C."/>
            <person name="Borkovich K.A."/>
            <person name="Coleman J.J."/>
            <person name="Daboussi M.J."/>
            <person name="Di Pietro A."/>
            <person name="Dufresne M."/>
            <person name="Freitag M."/>
            <person name="Grabherr M."/>
            <person name="Henrissat B."/>
            <person name="Houterman P.M."/>
            <person name="Kang S."/>
            <person name="Shim W.B."/>
            <person name="Woloshuk C."/>
            <person name="Xie X."/>
            <person name="Xu J.R."/>
            <person name="Antoniw J."/>
            <person name="Baker S.E."/>
            <person name="Bluhm B.H."/>
            <person name="Breakspear A."/>
            <person name="Brown D.W."/>
            <person name="Butchko R.A."/>
            <person name="Chapman S."/>
            <person name="Coulson R."/>
            <person name="Coutinho P.M."/>
            <person name="Danchin E.G."/>
            <person name="Diener A."/>
            <person name="Gale L.R."/>
            <person name="Gardiner D.M."/>
            <person name="Goff S."/>
            <person name="Hammond-Kosack K.E."/>
            <person name="Hilburn K."/>
            <person name="Hua-Van A."/>
            <person name="Jonkers W."/>
            <person name="Kazan K."/>
            <person name="Kodira C.D."/>
            <person name="Koehrsen M."/>
            <person name="Kumar L."/>
            <person name="Lee Y.H."/>
            <person name="Li L."/>
            <person name="Manners J.M."/>
            <person name="Miranda-Saavedra D."/>
            <person name="Mukherjee M."/>
            <person name="Park G."/>
            <person name="Park J."/>
            <person name="Park S.Y."/>
            <person name="Proctor R.H."/>
            <person name="Regev A."/>
            <person name="Ruiz-Roldan M.C."/>
            <person name="Sain D."/>
            <person name="Sakthikumar S."/>
            <person name="Sykes S."/>
            <person name="Schwartz D.C."/>
            <person name="Turgeon B.G."/>
            <person name="Wapinski I."/>
            <person name="Yoder O."/>
            <person name="Young S."/>
            <person name="Zeng Q."/>
            <person name="Zhou S."/>
            <person name="Galagan J."/>
            <person name="Cuomo C.A."/>
            <person name="Kistler H.C."/>
            <person name="Rep M."/>
        </authorList>
    </citation>
    <scope>NUCLEOTIDE SEQUENCE [LARGE SCALE GENOMIC DNA]</scope>
    <source>
        <strain evidence="2">4287</strain>
    </source>
</reference>
<dbReference type="Proteomes" id="UP000009097">
    <property type="component" value="Unassembled WGS sequence"/>
</dbReference>